<evidence type="ECO:0000313" key="3">
    <source>
        <dbReference type="EMBL" id="CDW76008.1"/>
    </source>
</evidence>
<keyword evidence="3" id="KW-0418">Kinase</keyword>
<keyword evidence="4" id="KW-1185">Reference proteome</keyword>
<keyword evidence="1" id="KW-0175">Coiled coil</keyword>
<accession>A0A078A3C3</accession>
<dbReference type="PANTHER" id="PTHR34560">
    <property type="entry name" value="POLYKETIDE CYCLASE/DEHYDRASE/LIPID TRANSPORT SUPERFAMILY PROTEIN"/>
    <property type="match status" value="1"/>
</dbReference>
<proteinExistence type="predicted"/>
<dbReference type="SUPFAM" id="SSF55961">
    <property type="entry name" value="Bet v1-like"/>
    <property type="match status" value="1"/>
</dbReference>
<evidence type="ECO:0000313" key="4">
    <source>
        <dbReference type="Proteomes" id="UP000039865"/>
    </source>
</evidence>
<evidence type="ECO:0000256" key="2">
    <source>
        <dbReference type="SAM" id="MobiDB-lite"/>
    </source>
</evidence>
<protein>
    <submittedName>
        <fullName evidence="3">Protein kinase domain protein</fullName>
    </submittedName>
</protein>
<feature type="region of interest" description="Disordered" evidence="2">
    <location>
        <begin position="66"/>
        <end position="88"/>
    </location>
</feature>
<dbReference type="EMBL" id="CCKQ01004855">
    <property type="protein sequence ID" value="CDW76008.1"/>
    <property type="molecule type" value="Genomic_DNA"/>
</dbReference>
<feature type="coiled-coil region" evidence="1">
    <location>
        <begin position="177"/>
        <end position="248"/>
    </location>
</feature>
<feature type="compositionally biased region" description="Basic and acidic residues" evidence="2">
    <location>
        <begin position="79"/>
        <end position="88"/>
    </location>
</feature>
<dbReference type="OrthoDB" id="360784at2759"/>
<dbReference type="Proteomes" id="UP000039865">
    <property type="component" value="Unassembled WGS sequence"/>
</dbReference>
<dbReference type="InParanoid" id="A0A078A3C3"/>
<evidence type="ECO:0000256" key="1">
    <source>
        <dbReference type="SAM" id="Coils"/>
    </source>
</evidence>
<gene>
    <name evidence="3" type="primary">Contig8502.g9072</name>
    <name evidence="3" type="ORF">STYLEM_5004</name>
</gene>
<keyword evidence="3" id="KW-0808">Transferase</keyword>
<sequence length="489" mass="58029">MICRLLNEDPVLCQIRKDNNVTYESSSHRSESSIMEDQSPIVKGSYNNSAAKNGNYSHHKNNQEEEYFQGENSTKKKKQEVQHRKNNRLDDSLELKEFEIAKQDNSHHTSKQMSMLVKDDKQQRDIIELADLEESNFLQRHHSGDLNGKEEIKLSFFEQEFERLYESTVFFYGEYRIDEAGVELQKLRQLIAEHTNDDVILKYIFNYNKNQEEMKRLQEERINTQTVILNLERDMKELDAIMTALDDLNNLETVLQDKKKGILMQVRRQEGQRGVTFRYEAKNLKVHLFNLLALLNETDLYDLWFPQCKKSYTLRRLAKATKMAYVEFFFPFPFTNRESVMYGLGANRMKTHGSIVIMAKSYGLINDQQLRDQVGELEFKERKAGLVEMEVHQYGFEITPTAPGEISIRAIMLFNPNMDKMPESLVNWGTKNFLEYMINKMIKFSKGFQGTSYEKRLKNSENTEFYIWIQTYIRDFYQERCWEYNHYTF</sequence>
<dbReference type="PANTHER" id="PTHR34560:SF1">
    <property type="entry name" value="START DOMAIN-CONTAINING PROTEIN"/>
    <property type="match status" value="1"/>
</dbReference>
<name>A0A078A3C3_STYLE</name>
<dbReference type="AlphaFoldDB" id="A0A078A3C3"/>
<organism evidence="3 4">
    <name type="scientific">Stylonychia lemnae</name>
    <name type="common">Ciliate</name>
    <dbReference type="NCBI Taxonomy" id="5949"/>
    <lineage>
        <taxon>Eukaryota</taxon>
        <taxon>Sar</taxon>
        <taxon>Alveolata</taxon>
        <taxon>Ciliophora</taxon>
        <taxon>Intramacronucleata</taxon>
        <taxon>Spirotrichea</taxon>
        <taxon>Stichotrichia</taxon>
        <taxon>Sporadotrichida</taxon>
        <taxon>Oxytrichidae</taxon>
        <taxon>Stylonychinae</taxon>
        <taxon>Stylonychia</taxon>
    </lineage>
</organism>
<reference evidence="3 4" key="1">
    <citation type="submission" date="2014-06" db="EMBL/GenBank/DDBJ databases">
        <authorList>
            <person name="Swart Estienne"/>
        </authorList>
    </citation>
    <scope>NUCLEOTIDE SEQUENCE [LARGE SCALE GENOMIC DNA]</scope>
    <source>
        <strain evidence="3 4">130c</strain>
    </source>
</reference>
<dbReference type="GO" id="GO:0016301">
    <property type="term" value="F:kinase activity"/>
    <property type="evidence" value="ECO:0007669"/>
    <property type="project" value="UniProtKB-KW"/>
</dbReference>
<dbReference type="InterPro" id="IPR023393">
    <property type="entry name" value="START-like_dom_sf"/>
</dbReference>
<dbReference type="Gene3D" id="3.30.530.20">
    <property type="match status" value="1"/>
</dbReference>